<keyword evidence="1" id="KW-0472">Membrane</keyword>
<dbReference type="Pfam" id="PF01970">
    <property type="entry name" value="TctA"/>
    <property type="match status" value="1"/>
</dbReference>
<evidence type="ECO:0000313" key="3">
    <source>
        <dbReference type="EMBL" id="NVP55400.1"/>
    </source>
</evidence>
<accession>A0ABX2QCG4</accession>
<keyword evidence="1" id="KW-0812">Transmembrane</keyword>
<feature type="transmembrane region" description="Helical" evidence="1">
    <location>
        <begin position="425"/>
        <end position="443"/>
    </location>
</feature>
<comment type="caution">
    <text evidence="3">The sequence shown here is derived from an EMBL/GenBank/DDBJ whole genome shotgun (WGS) entry which is preliminary data.</text>
</comment>
<keyword evidence="4" id="KW-1185">Reference proteome</keyword>
<gene>
    <name evidence="3" type="ORF">HV823_09040</name>
</gene>
<evidence type="ECO:0000256" key="1">
    <source>
        <dbReference type="SAM" id="Phobius"/>
    </source>
</evidence>
<keyword evidence="1" id="KW-1133">Transmembrane helix</keyword>
<sequence>METLTHTAAFLLDWHVILAALIGVTWGIMGGALPGISPSITMALLLPFTYTLDPTSAIVLLASTYIGAEYGGSVPAILIRTPGTNAAAATVIDGYEMNRQGKAGLALGISLYSGVIGSLFGLAMLMTLSGPLAQVALAFTPMAYFALGILGLSVIATLSGENLVKGMIAAILGLIIATIGSDPVTGGTRFTFGSAELLGGIEPVMIMVGLFAMSELLVQASKRGQDERVTSRPRIQFPDWPLAKRLIPAQMIGNGIGTFEGVMPGAGGTIASFMAYNEARRWSRYPEEFGKGSPEGIAAPETANNTVAETALVPLLSFGIPGSNSTAILLGGFLIHGIVPGPMLFQKSGEVVYGLYAGLFTAAIGQLLIGMAMLPVCIWLVNRPRPYLNAFIFALILSGIYSIHNEAFDLGIMIAAGVLGFFMRMLRFPFLPTVLGLVLGYLVESNFRRSLVLSGDDWMIFVDDRISLGLLILSFLFIGGSIAKRVYDMLRHRPSATFSENAES</sequence>
<feature type="transmembrane region" description="Helical" evidence="1">
    <location>
        <begin position="163"/>
        <end position="180"/>
    </location>
</feature>
<evidence type="ECO:0000313" key="4">
    <source>
        <dbReference type="Proteomes" id="UP000659172"/>
    </source>
</evidence>
<feature type="domain" description="DUF112" evidence="2">
    <location>
        <begin position="17"/>
        <end position="435"/>
    </location>
</feature>
<dbReference type="PANTHER" id="PTHR35342">
    <property type="entry name" value="TRICARBOXYLIC TRANSPORT PROTEIN"/>
    <property type="match status" value="1"/>
</dbReference>
<dbReference type="InterPro" id="IPR002823">
    <property type="entry name" value="DUF112_TM"/>
</dbReference>
<feature type="transmembrane region" description="Helical" evidence="1">
    <location>
        <begin position="200"/>
        <end position="218"/>
    </location>
</feature>
<feature type="transmembrane region" description="Helical" evidence="1">
    <location>
        <begin position="14"/>
        <end position="36"/>
    </location>
</feature>
<reference evidence="3 4" key="1">
    <citation type="submission" date="2020-06" db="EMBL/GenBank/DDBJ databases">
        <title>Rhizobium sp.nov. isolated from the tomato plant.</title>
        <authorList>
            <person name="Thin K.K."/>
            <person name="Zhang X."/>
            <person name="He S."/>
        </authorList>
    </citation>
    <scope>NUCLEOTIDE SEQUENCE [LARGE SCALE GENOMIC DNA]</scope>
    <source>
        <strain evidence="3 4">DBTS2</strain>
    </source>
</reference>
<dbReference type="Proteomes" id="UP000659172">
    <property type="component" value="Unassembled WGS sequence"/>
</dbReference>
<feature type="transmembrane region" description="Helical" evidence="1">
    <location>
        <begin position="105"/>
        <end position="126"/>
    </location>
</feature>
<feature type="transmembrane region" description="Helical" evidence="1">
    <location>
        <begin position="353"/>
        <end position="381"/>
    </location>
</feature>
<dbReference type="PANTHER" id="PTHR35342:SF5">
    <property type="entry name" value="TRICARBOXYLIC TRANSPORT PROTEIN"/>
    <property type="match status" value="1"/>
</dbReference>
<protein>
    <submittedName>
        <fullName evidence="3">Tripartite tricarboxylate transporter permease</fullName>
    </submittedName>
</protein>
<proteinExistence type="predicted"/>
<dbReference type="RefSeq" id="WP_176949379.1">
    <property type="nucleotide sequence ID" value="NZ_JABXYK010000004.1"/>
</dbReference>
<name>A0ABX2QCG4_9HYPH</name>
<organism evidence="3 4">
    <name type="scientific">Mycoplana rhizolycopersici</name>
    <dbReference type="NCBI Taxonomy" id="2746702"/>
    <lineage>
        <taxon>Bacteria</taxon>
        <taxon>Pseudomonadati</taxon>
        <taxon>Pseudomonadota</taxon>
        <taxon>Alphaproteobacteria</taxon>
        <taxon>Hyphomicrobiales</taxon>
        <taxon>Rhizobiaceae</taxon>
        <taxon>Mycoplana</taxon>
    </lineage>
</organism>
<dbReference type="EMBL" id="JABXYK010000004">
    <property type="protein sequence ID" value="NVP55400.1"/>
    <property type="molecule type" value="Genomic_DNA"/>
</dbReference>
<feature type="transmembrane region" description="Helical" evidence="1">
    <location>
        <begin position="132"/>
        <end position="156"/>
    </location>
</feature>
<feature type="transmembrane region" description="Helical" evidence="1">
    <location>
        <begin position="466"/>
        <end position="483"/>
    </location>
</feature>
<feature type="transmembrane region" description="Helical" evidence="1">
    <location>
        <begin position="387"/>
        <end position="404"/>
    </location>
</feature>
<evidence type="ECO:0000259" key="2">
    <source>
        <dbReference type="Pfam" id="PF01970"/>
    </source>
</evidence>